<dbReference type="RefSeq" id="XP_053591682.1">
    <property type="nucleotide sequence ID" value="XM_053723037.1"/>
</dbReference>
<dbReference type="GeneID" id="78773286"/>
<evidence type="ECO:0000313" key="2">
    <source>
        <dbReference type="EMBL" id="KAF1769760.1"/>
    </source>
</evidence>
<comment type="caution">
    <text evidence="2">The sequence shown here is derived from an EMBL/GenBank/DDBJ whole genome shotgun (WGS) entry which is preliminary data.</text>
</comment>
<evidence type="ECO:0000313" key="3">
    <source>
        <dbReference type="Proteomes" id="UP000483820"/>
    </source>
</evidence>
<feature type="domain" description="Sdz-33 F-box" evidence="1">
    <location>
        <begin position="10"/>
        <end position="40"/>
    </location>
</feature>
<accession>A0A6A5HNC8</accession>
<gene>
    <name evidence="2" type="ORF">GCK72_001577</name>
</gene>
<dbReference type="Proteomes" id="UP000483820">
    <property type="component" value="Chromosome I"/>
</dbReference>
<protein>
    <recommendedName>
        <fullName evidence="1">Sdz-33 F-box domain-containing protein</fullName>
    </recommendedName>
</protein>
<dbReference type="KEGG" id="crq:GCK72_001577"/>
<dbReference type="InterPro" id="IPR012885">
    <property type="entry name" value="F-box_Sdz-33"/>
</dbReference>
<dbReference type="EMBL" id="WUAV01000001">
    <property type="protein sequence ID" value="KAF1769760.1"/>
    <property type="molecule type" value="Genomic_DNA"/>
</dbReference>
<reference evidence="2 3" key="1">
    <citation type="submission" date="2019-12" db="EMBL/GenBank/DDBJ databases">
        <title>Chromosome-level assembly of the Caenorhabditis remanei genome.</title>
        <authorList>
            <person name="Teterina A.A."/>
            <person name="Willis J.H."/>
            <person name="Phillips P.C."/>
        </authorList>
    </citation>
    <scope>NUCLEOTIDE SEQUENCE [LARGE SCALE GENOMIC DNA]</scope>
    <source>
        <strain evidence="2 3">PX506</strain>
        <tissue evidence="2">Whole organism</tissue>
    </source>
</reference>
<dbReference type="AlphaFoldDB" id="A0A6A5HNC8"/>
<evidence type="ECO:0000259" key="1">
    <source>
        <dbReference type="Pfam" id="PF07735"/>
    </source>
</evidence>
<dbReference type="Pfam" id="PF07735">
    <property type="entry name" value="FBA_2"/>
    <property type="match status" value="1"/>
</dbReference>
<proteinExistence type="predicted"/>
<organism evidence="2 3">
    <name type="scientific">Caenorhabditis remanei</name>
    <name type="common">Caenorhabditis vulgaris</name>
    <dbReference type="NCBI Taxonomy" id="31234"/>
    <lineage>
        <taxon>Eukaryota</taxon>
        <taxon>Metazoa</taxon>
        <taxon>Ecdysozoa</taxon>
        <taxon>Nematoda</taxon>
        <taxon>Chromadorea</taxon>
        <taxon>Rhabditida</taxon>
        <taxon>Rhabditina</taxon>
        <taxon>Rhabditomorpha</taxon>
        <taxon>Rhabditoidea</taxon>
        <taxon>Rhabditidae</taxon>
        <taxon>Peloderinae</taxon>
        <taxon>Caenorhabditis</taxon>
    </lineage>
</organism>
<dbReference type="CTD" id="78773286"/>
<name>A0A6A5HNC8_CAERE</name>
<sequence>MAFDFNRAPFFDSTLSSRDLNTFLKMWKEGRTHRKMERCCFYWETSALNMIDVLEGLWSSLEDINALNSDGKAFKIGGVNRKSATLQLEKGQGSVNLELNVNR</sequence>